<accession>A0A078S7A3</accession>
<dbReference type="Proteomes" id="UP000028013">
    <property type="component" value="Unassembled WGS sequence"/>
</dbReference>
<gene>
    <name evidence="2" type="ORF">M094_4132</name>
    <name evidence="1" type="ORF">M094_4223</name>
</gene>
<dbReference type="EMBL" id="JNHN01000105">
    <property type="protein sequence ID" value="KDS56275.1"/>
    <property type="molecule type" value="Genomic_DNA"/>
</dbReference>
<evidence type="ECO:0000313" key="2">
    <source>
        <dbReference type="EMBL" id="KDS56275.1"/>
    </source>
</evidence>
<comment type="caution">
    <text evidence="2">The sequence shown here is derived from an EMBL/GenBank/DDBJ whole genome shotgun (WGS) entry which is preliminary data.</text>
</comment>
<sequence length="37" mass="4116">MVFVDENINLPALKNIPSKTLSLAIPAASFLWLFPFP</sequence>
<reference evidence="2 3" key="1">
    <citation type="submission" date="2014-04" db="EMBL/GenBank/DDBJ databases">
        <authorList>
            <person name="Sears C."/>
            <person name="Carroll K."/>
            <person name="Sack B.R."/>
            <person name="Qadri F."/>
            <person name="Myers L.L."/>
            <person name="Chung G.-T."/>
            <person name="Escheverria P."/>
            <person name="Fraser C.M."/>
            <person name="Sadzewicz L."/>
            <person name="Shefchek K.A."/>
            <person name="Tallon L."/>
            <person name="Das S.P."/>
            <person name="Daugherty S."/>
            <person name="Mongodin E.F."/>
        </authorList>
    </citation>
    <scope>NUCLEOTIDE SEQUENCE [LARGE SCALE GENOMIC DNA]</scope>
    <source>
        <strain evidence="2 3">3978 T3 ii</strain>
    </source>
</reference>
<proteinExistence type="predicted"/>
<organism evidence="2 3">
    <name type="scientific">Bacteroides uniformis str. 3978 T3 ii</name>
    <dbReference type="NCBI Taxonomy" id="1339349"/>
    <lineage>
        <taxon>Bacteria</taxon>
        <taxon>Pseudomonadati</taxon>
        <taxon>Bacteroidota</taxon>
        <taxon>Bacteroidia</taxon>
        <taxon>Bacteroidales</taxon>
        <taxon>Bacteroidaceae</taxon>
        <taxon>Bacteroides</taxon>
    </lineage>
</organism>
<dbReference type="EMBL" id="JNHN01000118">
    <property type="protein sequence ID" value="KDS55058.1"/>
    <property type="molecule type" value="Genomic_DNA"/>
</dbReference>
<evidence type="ECO:0000313" key="3">
    <source>
        <dbReference type="Proteomes" id="UP000028013"/>
    </source>
</evidence>
<name>A0A078S7A3_BACUN</name>
<dbReference type="AlphaFoldDB" id="A0A078S7A3"/>
<evidence type="ECO:0000313" key="1">
    <source>
        <dbReference type="EMBL" id="KDS55058.1"/>
    </source>
</evidence>
<protein>
    <submittedName>
        <fullName evidence="2">Uncharacterized protein</fullName>
    </submittedName>
</protein>
<dbReference type="PATRIC" id="fig|1339349.3.peg.1011"/>